<dbReference type="EMBL" id="JARBHB010000013">
    <property type="protein sequence ID" value="KAJ8870416.1"/>
    <property type="molecule type" value="Genomic_DNA"/>
</dbReference>
<keyword evidence="2" id="KW-1185">Reference proteome</keyword>
<comment type="caution">
    <text evidence="1">The sequence shown here is derived from an EMBL/GenBank/DDBJ whole genome shotgun (WGS) entry which is preliminary data.</text>
</comment>
<dbReference type="Proteomes" id="UP001159363">
    <property type="component" value="Chromosome 12"/>
</dbReference>
<reference evidence="1 2" key="1">
    <citation type="submission" date="2023-02" db="EMBL/GenBank/DDBJ databases">
        <title>LHISI_Scaffold_Assembly.</title>
        <authorList>
            <person name="Stuart O.P."/>
            <person name="Cleave R."/>
            <person name="Magrath M.J.L."/>
            <person name="Mikheyev A.S."/>
        </authorList>
    </citation>
    <scope>NUCLEOTIDE SEQUENCE [LARGE SCALE GENOMIC DNA]</scope>
    <source>
        <strain evidence="1">Daus_M_001</strain>
        <tissue evidence="1">Leg muscle</tissue>
    </source>
</reference>
<protein>
    <submittedName>
        <fullName evidence="1">Uncharacterized protein</fullName>
    </submittedName>
</protein>
<organism evidence="1 2">
    <name type="scientific">Dryococelus australis</name>
    <dbReference type="NCBI Taxonomy" id="614101"/>
    <lineage>
        <taxon>Eukaryota</taxon>
        <taxon>Metazoa</taxon>
        <taxon>Ecdysozoa</taxon>
        <taxon>Arthropoda</taxon>
        <taxon>Hexapoda</taxon>
        <taxon>Insecta</taxon>
        <taxon>Pterygota</taxon>
        <taxon>Neoptera</taxon>
        <taxon>Polyneoptera</taxon>
        <taxon>Phasmatodea</taxon>
        <taxon>Verophasmatodea</taxon>
        <taxon>Anareolatae</taxon>
        <taxon>Phasmatidae</taxon>
        <taxon>Eurycanthinae</taxon>
        <taxon>Dryococelus</taxon>
    </lineage>
</organism>
<sequence>MKESDWSLSSVYRNTMQQLEIICYVLNPESSQSIAEIARVLPGGINVDLLLDECRLLRSEKDKKIPGQRIDHVWRNIYQLKNSVGAAKYHIVEGVVKMSLSISHGSADVERGFFPFFENSY</sequence>
<evidence type="ECO:0000313" key="1">
    <source>
        <dbReference type="EMBL" id="KAJ8870416.1"/>
    </source>
</evidence>
<evidence type="ECO:0000313" key="2">
    <source>
        <dbReference type="Proteomes" id="UP001159363"/>
    </source>
</evidence>
<gene>
    <name evidence="1" type="ORF">PR048_029438</name>
</gene>
<proteinExistence type="predicted"/>
<accession>A0ABQ9GFQ6</accession>
<name>A0ABQ9GFQ6_9NEOP</name>